<dbReference type="InterPro" id="IPR023415">
    <property type="entry name" value="LDLR_class-A_CS"/>
</dbReference>
<dbReference type="PROSITE" id="PS50940">
    <property type="entry name" value="CHIT_BIND_II"/>
    <property type="match status" value="1"/>
</dbReference>
<evidence type="ECO:0000313" key="4">
    <source>
        <dbReference type="Proteomes" id="UP000322000"/>
    </source>
</evidence>
<dbReference type="Gene3D" id="4.10.400.10">
    <property type="entry name" value="Low-density Lipoprotein Receptor"/>
    <property type="match status" value="1"/>
</dbReference>
<dbReference type="PROSITE" id="PS01209">
    <property type="entry name" value="LDLRA_1"/>
    <property type="match status" value="1"/>
</dbReference>
<dbReference type="AlphaFoldDB" id="A0A7E5WYW4"/>
<dbReference type="InterPro" id="IPR036508">
    <property type="entry name" value="Chitin-bd_dom_sf"/>
</dbReference>
<dbReference type="CDD" id="cd00112">
    <property type="entry name" value="LDLa"/>
    <property type="match status" value="1"/>
</dbReference>
<accession>A0A7E5WYW4</accession>
<dbReference type="SMART" id="SM00192">
    <property type="entry name" value="LDLa"/>
    <property type="match status" value="1"/>
</dbReference>
<evidence type="ECO:0000259" key="3">
    <source>
        <dbReference type="PROSITE" id="PS50940"/>
    </source>
</evidence>
<sequence length="216" mass="24423">MPRQKQLSRFLLTIVIISYLSFGVHGKLRSKRSLTDVKCLENGRFYRNPDRSEDTMWTTDECAKYYLCLDGDVFEFHCSPGLMFDVNRQLCDMQQNVHNCDLTMETRIPKPLLDMADCANDTHIGCSNGKCIPAEYFCDGSIDCTDASDEGWCDVNYDPNAAAPCDPNMCQLPDCFCSKQGTEIPGKLVPSQTPQMITLTFDGAVNHENWDAYTKH</sequence>
<organism evidence="4 5">
    <name type="scientific">Trichoplusia ni</name>
    <name type="common">Cabbage looper</name>
    <dbReference type="NCBI Taxonomy" id="7111"/>
    <lineage>
        <taxon>Eukaryota</taxon>
        <taxon>Metazoa</taxon>
        <taxon>Ecdysozoa</taxon>
        <taxon>Arthropoda</taxon>
        <taxon>Hexapoda</taxon>
        <taxon>Insecta</taxon>
        <taxon>Pterygota</taxon>
        <taxon>Neoptera</taxon>
        <taxon>Endopterygota</taxon>
        <taxon>Lepidoptera</taxon>
        <taxon>Glossata</taxon>
        <taxon>Ditrysia</taxon>
        <taxon>Noctuoidea</taxon>
        <taxon>Noctuidae</taxon>
        <taxon>Plusiinae</taxon>
        <taxon>Trichoplusia</taxon>
    </lineage>
</organism>
<dbReference type="InterPro" id="IPR002172">
    <property type="entry name" value="LDrepeatLR_classA_rpt"/>
</dbReference>
<dbReference type="PANTHER" id="PTHR45985">
    <property type="match status" value="1"/>
</dbReference>
<dbReference type="GO" id="GO:0008061">
    <property type="term" value="F:chitin binding"/>
    <property type="evidence" value="ECO:0007669"/>
    <property type="project" value="InterPro"/>
</dbReference>
<dbReference type="InterPro" id="IPR052740">
    <property type="entry name" value="CE4"/>
</dbReference>
<dbReference type="Proteomes" id="UP000322000">
    <property type="component" value="Chromosome 26"/>
</dbReference>
<dbReference type="RefSeq" id="XP_026745447.1">
    <property type="nucleotide sequence ID" value="XM_026889646.1"/>
</dbReference>
<dbReference type="Gene3D" id="2.170.140.10">
    <property type="entry name" value="Chitin binding domain"/>
    <property type="match status" value="1"/>
</dbReference>
<evidence type="ECO:0000313" key="5">
    <source>
        <dbReference type="RefSeq" id="XP_026745447.1"/>
    </source>
</evidence>
<dbReference type="Pfam" id="PF00057">
    <property type="entry name" value="Ldl_recept_a"/>
    <property type="match status" value="1"/>
</dbReference>
<reference evidence="5" key="1">
    <citation type="submission" date="2025-08" db="UniProtKB">
        <authorList>
            <consortium name="RefSeq"/>
        </authorList>
    </citation>
    <scope>IDENTIFICATION</scope>
</reference>
<feature type="non-terminal residue" evidence="5">
    <location>
        <position position="216"/>
    </location>
</feature>
<gene>
    <name evidence="5" type="primary">LOC113506810</name>
</gene>
<dbReference type="SUPFAM" id="SSF57625">
    <property type="entry name" value="Invertebrate chitin-binding proteins"/>
    <property type="match status" value="1"/>
</dbReference>
<dbReference type="PROSITE" id="PS50068">
    <property type="entry name" value="LDLRA_2"/>
    <property type="match status" value="1"/>
</dbReference>
<protein>
    <submittedName>
        <fullName evidence="5">Low-density lipoprotein receptor-related protein 2-like</fullName>
    </submittedName>
</protein>
<dbReference type="SUPFAM" id="SSF57424">
    <property type="entry name" value="LDL receptor-like module"/>
    <property type="match status" value="1"/>
</dbReference>
<feature type="disulfide bond" evidence="2">
    <location>
        <begin position="138"/>
        <end position="153"/>
    </location>
</feature>
<feature type="domain" description="Chitin-binding type-2" evidence="3">
    <location>
        <begin position="36"/>
        <end position="102"/>
    </location>
</feature>
<dbReference type="OrthoDB" id="504708at2759"/>
<dbReference type="InterPro" id="IPR036055">
    <property type="entry name" value="LDL_receptor-like_sf"/>
</dbReference>
<dbReference type="PANTHER" id="PTHR45985:SF5">
    <property type="entry name" value="CHITIN AND LDLR BINDING DEACETYLASE 3"/>
    <property type="match status" value="1"/>
</dbReference>
<feature type="disulfide bond" evidence="2">
    <location>
        <begin position="126"/>
        <end position="144"/>
    </location>
</feature>
<keyword evidence="4" id="KW-1185">Reference proteome</keyword>
<dbReference type="KEGG" id="tnl:113506810"/>
<evidence type="ECO:0000256" key="2">
    <source>
        <dbReference type="PROSITE-ProRule" id="PRU00124"/>
    </source>
</evidence>
<keyword evidence="1 2" id="KW-1015">Disulfide bond</keyword>
<proteinExistence type="predicted"/>
<dbReference type="SMART" id="SM00494">
    <property type="entry name" value="ChtBD2"/>
    <property type="match status" value="1"/>
</dbReference>
<dbReference type="GO" id="GO:0005576">
    <property type="term" value="C:extracellular region"/>
    <property type="evidence" value="ECO:0007669"/>
    <property type="project" value="InterPro"/>
</dbReference>
<name>A0A7E5WYW4_TRINI</name>
<comment type="caution">
    <text evidence="2">Lacks conserved residue(s) required for the propagation of feature annotation.</text>
</comment>
<evidence type="ECO:0000256" key="1">
    <source>
        <dbReference type="ARBA" id="ARBA00023157"/>
    </source>
</evidence>
<dbReference type="InterPro" id="IPR002557">
    <property type="entry name" value="Chitin-bd_dom"/>
</dbReference>
<dbReference type="Pfam" id="PF01607">
    <property type="entry name" value="CBM_14"/>
    <property type="match status" value="1"/>
</dbReference>
<dbReference type="InParanoid" id="A0A7E5WYW4"/>
<dbReference type="GeneID" id="113506810"/>